<dbReference type="GO" id="GO:0031593">
    <property type="term" value="F:polyubiquitin modification-dependent protein binding"/>
    <property type="evidence" value="ECO:0007669"/>
    <property type="project" value="TreeGrafter"/>
</dbReference>
<accession>A0A1J4KY16</accession>
<dbReference type="Gene3D" id="1.10.8.10">
    <property type="entry name" value="DNA helicase RuvA subunit, C-terminal domain"/>
    <property type="match status" value="2"/>
</dbReference>
<dbReference type="InterPro" id="IPR029071">
    <property type="entry name" value="Ubiquitin-like_domsf"/>
</dbReference>
<evidence type="ECO:0000313" key="3">
    <source>
        <dbReference type="Proteomes" id="UP000179807"/>
    </source>
</evidence>
<dbReference type="InterPro" id="IPR009060">
    <property type="entry name" value="UBA-like_sf"/>
</dbReference>
<protein>
    <recommendedName>
        <fullName evidence="1">UBA domain-containing protein</fullName>
    </recommendedName>
</protein>
<dbReference type="EMBL" id="MLAK01000145">
    <property type="protein sequence ID" value="OHT16127.1"/>
    <property type="molecule type" value="Genomic_DNA"/>
</dbReference>
<dbReference type="Proteomes" id="UP000179807">
    <property type="component" value="Unassembled WGS sequence"/>
</dbReference>
<dbReference type="OrthoDB" id="419317at2759"/>
<dbReference type="VEuPathDB" id="TrichDB:TRFO_13454"/>
<dbReference type="RefSeq" id="XP_068369263.1">
    <property type="nucleotide sequence ID" value="XM_068497258.1"/>
</dbReference>
<gene>
    <name evidence="2" type="ORF">TRFO_13454</name>
</gene>
<dbReference type="AlphaFoldDB" id="A0A1J4KY16"/>
<dbReference type="SUPFAM" id="SSF54236">
    <property type="entry name" value="Ubiquitin-like"/>
    <property type="match status" value="1"/>
</dbReference>
<dbReference type="FunFam" id="1.10.8.10:FF:000003">
    <property type="entry name" value="UV excision repair protein RAD23 homolog"/>
    <property type="match status" value="1"/>
</dbReference>
<proteinExistence type="predicted"/>
<dbReference type="PROSITE" id="PS50030">
    <property type="entry name" value="UBA"/>
    <property type="match status" value="1"/>
</dbReference>
<name>A0A1J4KY16_9EUKA</name>
<dbReference type="GO" id="GO:0043161">
    <property type="term" value="P:proteasome-mediated ubiquitin-dependent protein catabolic process"/>
    <property type="evidence" value="ECO:0007669"/>
    <property type="project" value="TreeGrafter"/>
</dbReference>
<sequence>MKTFSWKKCNSNSFPTSKFCFQMDQKIDIYVKRYPSSLVTKYEMSPNESIHDLKVKIFAETNIDVNHISLMRSNPHQQLQNSTTILESIHGIKGPPTFIMHKKRGKSSSKVKANFVATPYSEIQPTKCLFRISKPKSAPVSLNISQLAILTDLGFPYEKCQQALQASYGNVDRAIEYLLSDNIPNLFTRNCNCHPRRTRAPKLVPANPPATTKMEDTAETFTQEDFAILEKLKSEGFNQFLIPQAYIACNRDETATREMLKEMK</sequence>
<reference evidence="2" key="1">
    <citation type="submission" date="2016-10" db="EMBL/GenBank/DDBJ databases">
        <authorList>
            <person name="Benchimol M."/>
            <person name="Almeida L.G."/>
            <person name="Vasconcelos A.T."/>
            <person name="Perreira-Neves A."/>
            <person name="Rosa I.A."/>
            <person name="Tasca T."/>
            <person name="Bogo M.R."/>
            <person name="de Souza W."/>
        </authorList>
    </citation>
    <scope>NUCLEOTIDE SEQUENCE [LARGE SCALE GENOMIC DNA]</scope>
    <source>
        <strain evidence="2">K</strain>
    </source>
</reference>
<dbReference type="PANTHER" id="PTHR10621:SF0">
    <property type="entry name" value="UV EXCISION REPAIR PROTEIN RAD23"/>
    <property type="match status" value="1"/>
</dbReference>
<keyword evidence="3" id="KW-1185">Reference proteome</keyword>
<evidence type="ECO:0000313" key="2">
    <source>
        <dbReference type="EMBL" id="OHT16127.1"/>
    </source>
</evidence>
<dbReference type="GeneID" id="94831962"/>
<dbReference type="InterPro" id="IPR015940">
    <property type="entry name" value="UBA"/>
</dbReference>
<evidence type="ECO:0000259" key="1">
    <source>
        <dbReference type="PROSITE" id="PS50030"/>
    </source>
</evidence>
<comment type="caution">
    <text evidence="2">The sequence shown here is derived from an EMBL/GenBank/DDBJ whole genome shotgun (WGS) entry which is preliminary data.</text>
</comment>
<dbReference type="GO" id="GO:0070628">
    <property type="term" value="F:proteasome binding"/>
    <property type="evidence" value="ECO:0007669"/>
    <property type="project" value="TreeGrafter"/>
</dbReference>
<organism evidence="2 3">
    <name type="scientific">Tritrichomonas foetus</name>
    <dbReference type="NCBI Taxonomy" id="1144522"/>
    <lineage>
        <taxon>Eukaryota</taxon>
        <taxon>Metamonada</taxon>
        <taxon>Parabasalia</taxon>
        <taxon>Tritrichomonadida</taxon>
        <taxon>Tritrichomonadidae</taxon>
        <taxon>Tritrichomonas</taxon>
    </lineage>
</organism>
<dbReference type="GO" id="GO:0005654">
    <property type="term" value="C:nucleoplasm"/>
    <property type="evidence" value="ECO:0007669"/>
    <property type="project" value="TreeGrafter"/>
</dbReference>
<dbReference type="GO" id="GO:0043130">
    <property type="term" value="F:ubiquitin binding"/>
    <property type="evidence" value="ECO:0007669"/>
    <property type="project" value="TreeGrafter"/>
</dbReference>
<feature type="domain" description="UBA" evidence="1">
    <location>
        <begin position="141"/>
        <end position="181"/>
    </location>
</feature>
<dbReference type="SUPFAM" id="SSF46934">
    <property type="entry name" value="UBA-like"/>
    <property type="match status" value="1"/>
</dbReference>
<dbReference type="SMART" id="SM00165">
    <property type="entry name" value="UBA"/>
    <property type="match status" value="2"/>
</dbReference>
<dbReference type="Pfam" id="PF00627">
    <property type="entry name" value="UBA"/>
    <property type="match status" value="1"/>
</dbReference>
<dbReference type="PANTHER" id="PTHR10621">
    <property type="entry name" value="UV EXCISION REPAIR PROTEIN RAD23"/>
    <property type="match status" value="1"/>
</dbReference>
<dbReference type="GO" id="GO:0005829">
    <property type="term" value="C:cytosol"/>
    <property type="evidence" value="ECO:0007669"/>
    <property type="project" value="TreeGrafter"/>
</dbReference>